<feature type="transmembrane region" description="Helical" evidence="4">
    <location>
        <begin position="267"/>
        <end position="288"/>
    </location>
</feature>
<dbReference type="AlphaFoldDB" id="A0AAV3S0Y7"/>
<comment type="caution">
    <text evidence="5">The sequence shown here is derived from an EMBL/GenBank/DDBJ whole genome shotgun (WGS) entry which is preliminary data.</text>
</comment>
<dbReference type="PANTHER" id="PTHR45647">
    <property type="entry name" value="OS02G0152300 PROTEIN"/>
    <property type="match status" value="1"/>
</dbReference>
<keyword evidence="4" id="KW-0812">Transmembrane</keyword>
<evidence type="ECO:0000256" key="1">
    <source>
        <dbReference type="ARBA" id="ARBA00000900"/>
    </source>
</evidence>
<reference evidence="5 6" key="1">
    <citation type="submission" date="2024-01" db="EMBL/GenBank/DDBJ databases">
        <title>The complete chloroplast genome sequence of Lithospermum erythrorhizon: insights into the phylogenetic relationship among Boraginaceae species and the maternal lineages of purple gromwells.</title>
        <authorList>
            <person name="Okada T."/>
            <person name="Watanabe K."/>
        </authorList>
    </citation>
    <scope>NUCLEOTIDE SEQUENCE [LARGE SCALE GENOMIC DNA]</scope>
</reference>
<dbReference type="GO" id="GO:0061630">
    <property type="term" value="F:ubiquitin protein ligase activity"/>
    <property type="evidence" value="ECO:0007669"/>
    <property type="project" value="UniProtKB-EC"/>
</dbReference>
<keyword evidence="6" id="KW-1185">Reference proteome</keyword>
<evidence type="ECO:0000313" key="6">
    <source>
        <dbReference type="Proteomes" id="UP001454036"/>
    </source>
</evidence>
<dbReference type="Proteomes" id="UP001454036">
    <property type="component" value="Unassembled WGS sequence"/>
</dbReference>
<dbReference type="CDD" id="cd01989">
    <property type="entry name" value="USP_STK_Ubox_N"/>
    <property type="match status" value="1"/>
</dbReference>
<dbReference type="EMBL" id="BAABME010014425">
    <property type="protein sequence ID" value="GAA0187162.1"/>
    <property type="molecule type" value="Genomic_DNA"/>
</dbReference>
<sequence>MDKAGRSRGSISYEDDNDDVYVAMGVDVEESQPNLTWALSNLTPNKVCILHVHVPPLSIPFRSAMFLKTVGRENRLREYQEIERRKVERVINGYLRICVQEEVAAEILFFTRDSIEKGIIEFICTHGIKKLVIGAKKAGYVCKYAPNFCYIWVISQGFFSYSRQIHQGSPNTYQKPQQEAGERTELSYDDDHHVYVAIGEDVEESEPNLIWALCNLKPKQICILHVHVPPLDVPFRSALFLKSAGRENRIKEYQEVERRKVENIVNGYLRICDQAGVLSVFFFLLFLLNRKMGGNW</sequence>
<comment type="catalytic activity">
    <reaction evidence="1">
        <text>S-ubiquitinyl-[E2 ubiquitin-conjugating enzyme]-L-cysteine + [acceptor protein]-L-lysine = [E2 ubiquitin-conjugating enzyme]-L-cysteine + N(6)-ubiquitinyl-[acceptor protein]-L-lysine.</text>
        <dbReference type="EC" id="2.3.2.27"/>
    </reaction>
</comment>
<dbReference type="PANTHER" id="PTHR45647:SF100">
    <property type="entry name" value="U-BOX DOMAIN-CONTAINING PROTEIN 33"/>
    <property type="match status" value="1"/>
</dbReference>
<dbReference type="SUPFAM" id="SSF52402">
    <property type="entry name" value="Adenine nucleotide alpha hydrolases-like"/>
    <property type="match status" value="1"/>
</dbReference>
<proteinExistence type="predicted"/>
<keyword evidence="4" id="KW-0472">Membrane</keyword>
<keyword evidence="4" id="KW-1133">Transmembrane helix</keyword>
<protein>
    <recommendedName>
        <fullName evidence="2">RING-type E3 ubiquitin transferase</fullName>
        <ecNumber evidence="2">2.3.2.27</ecNumber>
    </recommendedName>
</protein>
<keyword evidence="3" id="KW-0833">Ubl conjugation pathway</keyword>
<dbReference type="EC" id="2.3.2.27" evidence="2"/>
<evidence type="ECO:0000256" key="3">
    <source>
        <dbReference type="ARBA" id="ARBA00022786"/>
    </source>
</evidence>
<evidence type="ECO:0000256" key="4">
    <source>
        <dbReference type="SAM" id="Phobius"/>
    </source>
</evidence>
<gene>
    <name evidence="5" type="ORF">LIER_34450</name>
</gene>
<evidence type="ECO:0000313" key="5">
    <source>
        <dbReference type="EMBL" id="GAA0187162.1"/>
    </source>
</evidence>
<organism evidence="5 6">
    <name type="scientific">Lithospermum erythrorhizon</name>
    <name type="common">Purple gromwell</name>
    <name type="synonym">Lithospermum officinale var. erythrorhizon</name>
    <dbReference type="NCBI Taxonomy" id="34254"/>
    <lineage>
        <taxon>Eukaryota</taxon>
        <taxon>Viridiplantae</taxon>
        <taxon>Streptophyta</taxon>
        <taxon>Embryophyta</taxon>
        <taxon>Tracheophyta</taxon>
        <taxon>Spermatophyta</taxon>
        <taxon>Magnoliopsida</taxon>
        <taxon>eudicotyledons</taxon>
        <taxon>Gunneridae</taxon>
        <taxon>Pentapetalae</taxon>
        <taxon>asterids</taxon>
        <taxon>lamiids</taxon>
        <taxon>Boraginales</taxon>
        <taxon>Boraginaceae</taxon>
        <taxon>Boraginoideae</taxon>
        <taxon>Lithospermeae</taxon>
        <taxon>Lithospermum</taxon>
    </lineage>
</organism>
<dbReference type="InterPro" id="IPR051348">
    <property type="entry name" value="U-box_ubiquitin_ligases"/>
</dbReference>
<name>A0AAV3S0Y7_LITER</name>
<evidence type="ECO:0000256" key="2">
    <source>
        <dbReference type="ARBA" id="ARBA00012483"/>
    </source>
</evidence>
<accession>A0AAV3S0Y7</accession>